<dbReference type="AlphaFoldDB" id="A0AAN7TSX4"/>
<feature type="domain" description="PCI" evidence="3">
    <location>
        <begin position="79"/>
        <end position="248"/>
    </location>
</feature>
<dbReference type="GO" id="GO:0008541">
    <property type="term" value="C:proteasome regulatory particle, lid subcomplex"/>
    <property type="evidence" value="ECO:0007669"/>
    <property type="project" value="TreeGrafter"/>
</dbReference>
<keyword evidence="2" id="KW-0647">Proteasome</keyword>
<evidence type="ECO:0000313" key="4">
    <source>
        <dbReference type="EMBL" id="KAK5575217.1"/>
    </source>
</evidence>
<protein>
    <recommendedName>
        <fullName evidence="3">PCI domain-containing protein</fullName>
    </recommendedName>
</protein>
<evidence type="ECO:0000313" key="5">
    <source>
        <dbReference type="Proteomes" id="UP001344447"/>
    </source>
</evidence>
<evidence type="ECO:0000256" key="1">
    <source>
        <dbReference type="ARBA" id="ARBA00009627"/>
    </source>
</evidence>
<name>A0AAN7TSX4_9MYCE</name>
<comment type="similarity">
    <text evidence="1">Belongs to the proteasome subunit S14 family.</text>
</comment>
<dbReference type="InterPro" id="IPR000717">
    <property type="entry name" value="PCI_dom"/>
</dbReference>
<dbReference type="InterPro" id="IPR033464">
    <property type="entry name" value="CSN8_PSD8_EIF3K"/>
</dbReference>
<comment type="caution">
    <text evidence="4">The sequence shown here is derived from an EMBL/GenBank/DDBJ whole genome shotgun (WGS) entry which is preliminary data.</text>
</comment>
<dbReference type="InterPro" id="IPR006746">
    <property type="entry name" value="26S_Psome_Rpn12"/>
</dbReference>
<dbReference type="GO" id="GO:0005829">
    <property type="term" value="C:cytosol"/>
    <property type="evidence" value="ECO:0007669"/>
    <property type="project" value="TreeGrafter"/>
</dbReference>
<proteinExistence type="inferred from homology"/>
<dbReference type="EMBL" id="JAVFKY010000006">
    <property type="protein sequence ID" value="KAK5575217.1"/>
    <property type="molecule type" value="Genomic_DNA"/>
</dbReference>
<dbReference type="FunFam" id="1.25.40.990:FF:000001">
    <property type="entry name" value="26S proteasome non-ATPase regulatory subunit"/>
    <property type="match status" value="1"/>
</dbReference>
<dbReference type="PANTHER" id="PTHR12387:SF0">
    <property type="entry name" value="26S PROTEASOME NON-ATPASE REGULATORY SUBUNIT 8"/>
    <property type="match status" value="1"/>
</dbReference>
<organism evidence="4 5">
    <name type="scientific">Dictyostelium firmibasis</name>
    <dbReference type="NCBI Taxonomy" id="79012"/>
    <lineage>
        <taxon>Eukaryota</taxon>
        <taxon>Amoebozoa</taxon>
        <taxon>Evosea</taxon>
        <taxon>Eumycetozoa</taxon>
        <taxon>Dictyostelia</taxon>
        <taxon>Dictyosteliales</taxon>
        <taxon>Dictyosteliaceae</taxon>
        <taxon>Dictyostelium</taxon>
    </lineage>
</organism>
<reference evidence="4 5" key="1">
    <citation type="submission" date="2023-11" db="EMBL/GenBank/DDBJ databases">
        <title>Dfirmibasis_genome.</title>
        <authorList>
            <person name="Edelbroek B."/>
            <person name="Kjellin J."/>
            <person name="Jerlstrom-Hultqvist J."/>
            <person name="Soderbom F."/>
        </authorList>
    </citation>
    <scope>NUCLEOTIDE SEQUENCE [LARGE SCALE GENOMIC DNA]</scope>
    <source>
        <strain evidence="4 5">TNS-C-14</strain>
    </source>
</reference>
<dbReference type="PANTHER" id="PTHR12387">
    <property type="entry name" value="26S PROTEASOME NON-ATPASE REGULATORY SUBUNIT 8"/>
    <property type="match status" value="1"/>
</dbReference>
<sequence length="263" mass="30347">MDYSSIEQNLNNFKKLVAGNSDKSQISPVLVQLKLAATIHLEKPTSLSNVSDKVKKDLVLAREILELISLYSIKVKDIDSFERTFNQLKTYYYDYKSIIAPSTLEYQIVGLNLMRLLAKHKTSQFHSEIELIQLNNLDNQFIKFPLLVEKSITEGSYNKIIQSKSVVPSEYYQVFLDILADSIKEDIANCSEKSFKTLTLKDAEKVLLFNDNSQFQQYIKERNWKVQGDVIQFGNDTNQTVEIPSLQLIHQTLHYAKELERIV</sequence>
<accession>A0AAN7TSX4</accession>
<evidence type="ECO:0000259" key="3">
    <source>
        <dbReference type="PROSITE" id="PS50250"/>
    </source>
</evidence>
<dbReference type="Pfam" id="PF10075">
    <property type="entry name" value="CSN8_PSD8_EIF3K"/>
    <property type="match status" value="1"/>
</dbReference>
<dbReference type="GO" id="GO:0005634">
    <property type="term" value="C:nucleus"/>
    <property type="evidence" value="ECO:0007669"/>
    <property type="project" value="TreeGrafter"/>
</dbReference>
<dbReference type="GO" id="GO:0043161">
    <property type="term" value="P:proteasome-mediated ubiquitin-dependent protein catabolic process"/>
    <property type="evidence" value="ECO:0007669"/>
    <property type="project" value="TreeGrafter"/>
</dbReference>
<evidence type="ECO:0000256" key="2">
    <source>
        <dbReference type="ARBA" id="ARBA00022942"/>
    </source>
</evidence>
<keyword evidence="5" id="KW-1185">Reference proteome</keyword>
<dbReference type="PROSITE" id="PS50250">
    <property type="entry name" value="PCI"/>
    <property type="match status" value="1"/>
</dbReference>
<dbReference type="Proteomes" id="UP001344447">
    <property type="component" value="Unassembled WGS sequence"/>
</dbReference>
<gene>
    <name evidence="4" type="ORF">RB653_010473</name>
</gene>
<dbReference type="Gene3D" id="1.25.40.990">
    <property type="match status" value="1"/>
</dbReference>